<evidence type="ECO:0000313" key="6">
    <source>
        <dbReference type="Proteomes" id="UP000594261"/>
    </source>
</evidence>
<keyword evidence="3" id="KW-0539">Nucleus</keyword>
<dbReference type="Proteomes" id="UP000594261">
    <property type="component" value="Chromosome 10"/>
</dbReference>
<reference evidence="5" key="2">
    <citation type="submission" date="2021-01" db="UniProtKB">
        <authorList>
            <consortium name="EnsemblPlants"/>
        </authorList>
    </citation>
    <scope>IDENTIFICATION</scope>
</reference>
<evidence type="ECO:0000256" key="2">
    <source>
        <dbReference type="ARBA" id="ARBA00023163"/>
    </source>
</evidence>
<dbReference type="PANTHER" id="PTHR43952">
    <property type="entry name" value="MYB FAMILY TRANSCRIPTION FACTOR-RELATED"/>
    <property type="match status" value="1"/>
</dbReference>
<feature type="region of interest" description="Disordered" evidence="4">
    <location>
        <begin position="69"/>
        <end position="99"/>
    </location>
</feature>
<proteinExistence type="predicted"/>
<dbReference type="InParanoid" id="A0A7N2MRD2"/>
<dbReference type="InterPro" id="IPR009057">
    <property type="entry name" value="Homeodomain-like_sf"/>
</dbReference>
<dbReference type="SUPFAM" id="SSF46689">
    <property type="entry name" value="Homeodomain-like"/>
    <property type="match status" value="1"/>
</dbReference>
<dbReference type="GO" id="GO:0003700">
    <property type="term" value="F:DNA-binding transcription factor activity"/>
    <property type="evidence" value="ECO:0007669"/>
    <property type="project" value="InterPro"/>
</dbReference>
<keyword evidence="2" id="KW-0804">Transcription</keyword>
<protein>
    <submittedName>
        <fullName evidence="5">Uncharacterized protein</fullName>
    </submittedName>
</protein>
<dbReference type="PANTHER" id="PTHR43952:SF75">
    <property type="entry name" value="PROTEIN RADIALIS-LIKE 6"/>
    <property type="match status" value="1"/>
</dbReference>
<dbReference type="EMBL" id="LRBV02000010">
    <property type="status" value="NOT_ANNOTATED_CDS"/>
    <property type="molecule type" value="Genomic_DNA"/>
</dbReference>
<evidence type="ECO:0000256" key="4">
    <source>
        <dbReference type="SAM" id="MobiDB-lite"/>
    </source>
</evidence>
<sequence>MGQNLRHGPSEWTWEENKVFEYALAMHYDFFEKGEWEKLAVLITTKTPTQISSHYTHLLEDIQSIESGLIPPPRFQEKRSDDNGGGSDLEEGEGSSTEL</sequence>
<evidence type="ECO:0000256" key="3">
    <source>
        <dbReference type="ARBA" id="ARBA00023242"/>
    </source>
</evidence>
<dbReference type="Gene3D" id="1.10.10.60">
    <property type="entry name" value="Homeodomain-like"/>
    <property type="match status" value="1"/>
</dbReference>
<evidence type="ECO:0000256" key="1">
    <source>
        <dbReference type="ARBA" id="ARBA00023015"/>
    </source>
</evidence>
<dbReference type="InterPro" id="IPR001005">
    <property type="entry name" value="SANT/Myb"/>
</dbReference>
<evidence type="ECO:0000313" key="5">
    <source>
        <dbReference type="EnsemblPlants" id="QL10p014379:mrna"/>
    </source>
</evidence>
<dbReference type="Gramene" id="QL10p014379:mrna">
    <property type="protein sequence ID" value="QL10p014379:mrna"/>
    <property type="gene ID" value="QL10p014379"/>
</dbReference>
<dbReference type="InterPro" id="IPR044636">
    <property type="entry name" value="RADIALIS-like"/>
</dbReference>
<dbReference type="EnsemblPlants" id="QL10p014379:mrna">
    <property type="protein sequence ID" value="QL10p014379:mrna"/>
    <property type="gene ID" value="QL10p014379"/>
</dbReference>
<accession>A0A7N2MRD2</accession>
<dbReference type="CDD" id="cd00167">
    <property type="entry name" value="SANT"/>
    <property type="match status" value="1"/>
</dbReference>
<organism evidence="5 6">
    <name type="scientific">Quercus lobata</name>
    <name type="common">Valley oak</name>
    <dbReference type="NCBI Taxonomy" id="97700"/>
    <lineage>
        <taxon>Eukaryota</taxon>
        <taxon>Viridiplantae</taxon>
        <taxon>Streptophyta</taxon>
        <taxon>Embryophyta</taxon>
        <taxon>Tracheophyta</taxon>
        <taxon>Spermatophyta</taxon>
        <taxon>Magnoliopsida</taxon>
        <taxon>eudicotyledons</taxon>
        <taxon>Gunneridae</taxon>
        <taxon>Pentapetalae</taxon>
        <taxon>rosids</taxon>
        <taxon>fabids</taxon>
        <taxon>Fagales</taxon>
        <taxon>Fagaceae</taxon>
        <taxon>Quercus</taxon>
    </lineage>
</organism>
<name>A0A7N2MRD2_QUELO</name>
<keyword evidence="1" id="KW-0805">Transcription regulation</keyword>
<reference evidence="5 6" key="1">
    <citation type="journal article" date="2016" name="G3 (Bethesda)">
        <title>First Draft Assembly and Annotation of the Genome of a California Endemic Oak Quercus lobata Nee (Fagaceae).</title>
        <authorList>
            <person name="Sork V.L."/>
            <person name="Fitz-Gibbon S.T."/>
            <person name="Puiu D."/>
            <person name="Crepeau M."/>
            <person name="Gugger P.F."/>
            <person name="Sherman R."/>
            <person name="Stevens K."/>
            <person name="Langley C.H."/>
            <person name="Pellegrini M."/>
            <person name="Salzberg S.L."/>
        </authorList>
    </citation>
    <scope>NUCLEOTIDE SEQUENCE [LARGE SCALE GENOMIC DNA]</scope>
    <source>
        <strain evidence="5 6">cv. SW786</strain>
    </source>
</reference>
<dbReference type="AlphaFoldDB" id="A0A7N2MRD2"/>
<keyword evidence="6" id="KW-1185">Reference proteome</keyword>